<keyword evidence="7" id="KW-0819">tRNA processing</keyword>
<evidence type="ECO:0000256" key="1">
    <source>
        <dbReference type="ARBA" id="ARBA00004496"/>
    </source>
</evidence>
<evidence type="ECO:0000256" key="3">
    <source>
        <dbReference type="ARBA" id="ARBA00012584"/>
    </source>
</evidence>
<dbReference type="PIRSF" id="PIRSF004930">
    <property type="entry name" value="Tln_factor_SUA5"/>
    <property type="match status" value="1"/>
</dbReference>
<keyword evidence="8" id="KW-0548">Nucleotidyltransferase</keyword>
<dbReference type="NCBIfam" id="TIGR00057">
    <property type="entry name" value="L-threonylcarbamoyladenylate synthase"/>
    <property type="match status" value="1"/>
</dbReference>
<dbReference type="GO" id="GO:0003725">
    <property type="term" value="F:double-stranded RNA binding"/>
    <property type="evidence" value="ECO:0007669"/>
    <property type="project" value="InterPro"/>
</dbReference>
<gene>
    <name evidence="14" type="ORF">UFOPK3775_00548</name>
</gene>
<keyword evidence="9" id="KW-0547">Nucleotide-binding</keyword>
<dbReference type="GO" id="GO:0000049">
    <property type="term" value="F:tRNA binding"/>
    <property type="evidence" value="ECO:0007669"/>
    <property type="project" value="TreeGrafter"/>
</dbReference>
<keyword evidence="10" id="KW-0067">ATP-binding</keyword>
<dbReference type="GO" id="GO:0005737">
    <property type="term" value="C:cytoplasm"/>
    <property type="evidence" value="ECO:0007669"/>
    <property type="project" value="UniProtKB-SubCell"/>
</dbReference>
<evidence type="ECO:0000256" key="12">
    <source>
        <dbReference type="ARBA" id="ARBA00048366"/>
    </source>
</evidence>
<dbReference type="Pfam" id="PF03481">
    <property type="entry name" value="Sua5_C"/>
    <property type="match status" value="1"/>
</dbReference>
<dbReference type="InterPro" id="IPR010923">
    <property type="entry name" value="T(6)A37_SUA5"/>
</dbReference>
<dbReference type="InterPro" id="IPR006070">
    <property type="entry name" value="Sua5-like_dom"/>
</dbReference>
<feature type="domain" description="YrdC-like" evidence="13">
    <location>
        <begin position="12"/>
        <end position="205"/>
    </location>
</feature>
<comment type="similarity">
    <text evidence="2">Belongs to the SUA5 family.</text>
</comment>
<evidence type="ECO:0000256" key="11">
    <source>
        <dbReference type="ARBA" id="ARBA00029774"/>
    </source>
</evidence>
<dbReference type="PROSITE" id="PS51163">
    <property type="entry name" value="YRDC"/>
    <property type="match status" value="1"/>
</dbReference>
<evidence type="ECO:0000313" key="14">
    <source>
        <dbReference type="EMBL" id="CAB4335938.1"/>
    </source>
</evidence>
<keyword evidence="5" id="KW-0963">Cytoplasm</keyword>
<dbReference type="SUPFAM" id="SSF55821">
    <property type="entry name" value="YrdC/RibB"/>
    <property type="match status" value="1"/>
</dbReference>
<dbReference type="InterPro" id="IPR050156">
    <property type="entry name" value="TC-AMP_synthase_SUA5"/>
</dbReference>
<dbReference type="PANTHER" id="PTHR17490">
    <property type="entry name" value="SUA5"/>
    <property type="match status" value="1"/>
</dbReference>
<comment type="catalytic activity">
    <reaction evidence="12">
        <text>L-threonine + hydrogencarbonate + ATP = L-threonylcarbamoyladenylate + diphosphate + H2O</text>
        <dbReference type="Rhea" id="RHEA:36407"/>
        <dbReference type="ChEBI" id="CHEBI:15377"/>
        <dbReference type="ChEBI" id="CHEBI:17544"/>
        <dbReference type="ChEBI" id="CHEBI:30616"/>
        <dbReference type="ChEBI" id="CHEBI:33019"/>
        <dbReference type="ChEBI" id="CHEBI:57926"/>
        <dbReference type="ChEBI" id="CHEBI:73682"/>
        <dbReference type="EC" id="2.7.7.87"/>
    </reaction>
</comment>
<comment type="subcellular location">
    <subcellularLocation>
        <location evidence="1">Cytoplasm</location>
    </subcellularLocation>
</comment>
<evidence type="ECO:0000256" key="5">
    <source>
        <dbReference type="ARBA" id="ARBA00022490"/>
    </source>
</evidence>
<dbReference type="FunFam" id="3.90.870.10:FF:000009">
    <property type="entry name" value="Threonylcarbamoyl-AMP synthase, putative"/>
    <property type="match status" value="1"/>
</dbReference>
<evidence type="ECO:0000256" key="10">
    <source>
        <dbReference type="ARBA" id="ARBA00022840"/>
    </source>
</evidence>
<accession>A0A6J5Z3N5</accession>
<evidence type="ECO:0000256" key="8">
    <source>
        <dbReference type="ARBA" id="ARBA00022695"/>
    </source>
</evidence>
<dbReference type="GO" id="GO:0008033">
    <property type="term" value="P:tRNA processing"/>
    <property type="evidence" value="ECO:0007669"/>
    <property type="project" value="UniProtKB-KW"/>
</dbReference>
<dbReference type="EMBL" id="CAESAK010000056">
    <property type="protein sequence ID" value="CAB4335938.1"/>
    <property type="molecule type" value="Genomic_DNA"/>
</dbReference>
<dbReference type="InterPro" id="IPR038385">
    <property type="entry name" value="Sua5/YwlC_C"/>
</dbReference>
<dbReference type="PANTHER" id="PTHR17490:SF16">
    <property type="entry name" value="THREONYLCARBAMOYL-AMP SYNTHASE"/>
    <property type="match status" value="1"/>
</dbReference>
<dbReference type="Gene3D" id="3.40.50.11030">
    <property type="entry name" value="Threonylcarbamoyl-AMP synthase, C-terminal domain"/>
    <property type="match status" value="1"/>
</dbReference>
<sequence>MSQGDFLSNCTADAITDAAQRLKSGALVAFPTETVYGLGADATNPAAVARIYTTKGRPADHPLIVHLADMQDISEWAAEIPDYAIDLARAFWPGPMTLILPRTGLAADFITGGQNTVGVRVPDHAIALALLSAFKKAGGKGLAAPSANRFGQVSPTTASAVREELGDFLAENDLILDGGPSFVGVESTIIDCTADAPRILRPGAITIEMIEEVTGLTMEDRDDVIRVSGSLENHYAPSALILLDGHPRPGDGYIALKSYPTPEGAIRLAAPVDNEDFARQLYGALREADAQEIDLVVVIQPEGEDIAVAIRDRLQRASNGR</sequence>
<dbReference type="Pfam" id="PF01300">
    <property type="entry name" value="Sua5_yciO_yrdC"/>
    <property type="match status" value="1"/>
</dbReference>
<evidence type="ECO:0000256" key="6">
    <source>
        <dbReference type="ARBA" id="ARBA00022679"/>
    </source>
</evidence>
<evidence type="ECO:0000256" key="2">
    <source>
        <dbReference type="ARBA" id="ARBA00007663"/>
    </source>
</evidence>
<name>A0A6J5Z3N5_9ZZZZ</name>
<keyword evidence="6" id="KW-0808">Transferase</keyword>
<dbReference type="GO" id="GO:0006450">
    <property type="term" value="P:regulation of translational fidelity"/>
    <property type="evidence" value="ECO:0007669"/>
    <property type="project" value="TreeGrafter"/>
</dbReference>
<organism evidence="14">
    <name type="scientific">freshwater metagenome</name>
    <dbReference type="NCBI Taxonomy" id="449393"/>
    <lineage>
        <taxon>unclassified sequences</taxon>
        <taxon>metagenomes</taxon>
        <taxon>ecological metagenomes</taxon>
    </lineage>
</organism>
<dbReference type="Gene3D" id="3.90.870.10">
    <property type="entry name" value="DHBP synthase"/>
    <property type="match status" value="1"/>
</dbReference>
<evidence type="ECO:0000256" key="4">
    <source>
        <dbReference type="ARBA" id="ARBA00015492"/>
    </source>
</evidence>
<evidence type="ECO:0000259" key="13">
    <source>
        <dbReference type="PROSITE" id="PS51163"/>
    </source>
</evidence>
<evidence type="ECO:0000256" key="7">
    <source>
        <dbReference type="ARBA" id="ARBA00022694"/>
    </source>
</evidence>
<dbReference type="EC" id="2.7.7.87" evidence="3"/>
<dbReference type="GO" id="GO:0005524">
    <property type="term" value="F:ATP binding"/>
    <property type="evidence" value="ECO:0007669"/>
    <property type="project" value="UniProtKB-KW"/>
</dbReference>
<dbReference type="AlphaFoldDB" id="A0A6J5Z3N5"/>
<dbReference type="InterPro" id="IPR017945">
    <property type="entry name" value="DHBP_synth_RibB-like_a/b_dom"/>
</dbReference>
<dbReference type="InterPro" id="IPR005145">
    <property type="entry name" value="Sua5_C"/>
</dbReference>
<evidence type="ECO:0000256" key="9">
    <source>
        <dbReference type="ARBA" id="ARBA00022741"/>
    </source>
</evidence>
<reference evidence="14" key="1">
    <citation type="submission" date="2020-05" db="EMBL/GenBank/DDBJ databases">
        <authorList>
            <person name="Chiriac C."/>
            <person name="Salcher M."/>
            <person name="Ghai R."/>
            <person name="Kavagutti S V."/>
        </authorList>
    </citation>
    <scope>NUCLEOTIDE SEQUENCE</scope>
</reference>
<proteinExistence type="inferred from homology"/>
<protein>
    <recommendedName>
        <fullName evidence="4">Threonylcarbamoyl-AMP synthase</fullName>
        <ecNumber evidence="3">2.7.7.87</ecNumber>
    </recommendedName>
    <alternativeName>
        <fullName evidence="11">L-threonylcarbamoyladenylate synthase</fullName>
    </alternativeName>
</protein>
<dbReference type="GO" id="GO:0061710">
    <property type="term" value="F:L-threonylcarbamoyladenylate synthase"/>
    <property type="evidence" value="ECO:0007669"/>
    <property type="project" value="UniProtKB-EC"/>
</dbReference>